<comment type="caution">
    <text evidence="8">The sequence shown here is derived from an EMBL/GenBank/DDBJ whole genome shotgun (WGS) entry which is preliminary data.</text>
</comment>
<comment type="similarity">
    <text evidence="4">Belongs to the methyl-accepting chemotaxis (MCP) protein family.</text>
</comment>
<accession>A0ABX0GZ03</accession>
<proteinExistence type="inferred from homology"/>
<dbReference type="CDD" id="cd06225">
    <property type="entry name" value="HAMP"/>
    <property type="match status" value="1"/>
</dbReference>
<dbReference type="PROSITE" id="PS50111">
    <property type="entry name" value="CHEMOTAXIS_TRANSDUC_2"/>
    <property type="match status" value="1"/>
</dbReference>
<protein>
    <submittedName>
        <fullName evidence="8">Methyl-accepting chemotaxis protein</fullName>
    </submittedName>
</protein>
<dbReference type="PROSITE" id="PS50885">
    <property type="entry name" value="HAMP"/>
    <property type="match status" value="1"/>
</dbReference>
<organism evidence="8 9">
    <name type="scientific">Motilibacter deserti</name>
    <dbReference type="NCBI Taxonomy" id="2714956"/>
    <lineage>
        <taxon>Bacteria</taxon>
        <taxon>Bacillati</taxon>
        <taxon>Actinomycetota</taxon>
        <taxon>Actinomycetes</taxon>
        <taxon>Motilibacterales</taxon>
        <taxon>Motilibacteraceae</taxon>
        <taxon>Motilibacter</taxon>
    </lineage>
</organism>
<dbReference type="PANTHER" id="PTHR32089">
    <property type="entry name" value="METHYL-ACCEPTING CHEMOTAXIS PROTEIN MCPB"/>
    <property type="match status" value="1"/>
</dbReference>
<keyword evidence="2" id="KW-1133">Transmembrane helix</keyword>
<evidence type="ECO:0000256" key="2">
    <source>
        <dbReference type="ARBA" id="ARBA00022989"/>
    </source>
</evidence>
<keyword evidence="9" id="KW-1185">Reference proteome</keyword>
<dbReference type="SUPFAM" id="SSF58104">
    <property type="entry name" value="Methyl-accepting chemotaxis protein (MCP) signaling domain"/>
    <property type="match status" value="1"/>
</dbReference>
<feature type="domain" description="Methyl-accepting transducer" evidence="6">
    <location>
        <begin position="387"/>
        <end position="616"/>
    </location>
</feature>
<name>A0ABX0GZ03_9ACTN</name>
<keyword evidence="3 5" id="KW-0807">Transducer</keyword>
<gene>
    <name evidence="8" type="ORF">G9H71_14070</name>
</gene>
<keyword evidence="1" id="KW-0812">Transmembrane</keyword>
<dbReference type="Pfam" id="PF00672">
    <property type="entry name" value="HAMP"/>
    <property type="match status" value="1"/>
</dbReference>
<dbReference type="RefSeq" id="WP_166282878.1">
    <property type="nucleotide sequence ID" value="NZ_JAANNP010000012.1"/>
</dbReference>
<evidence type="ECO:0000259" key="7">
    <source>
        <dbReference type="PROSITE" id="PS50885"/>
    </source>
</evidence>
<dbReference type="EMBL" id="JAANNP010000012">
    <property type="protein sequence ID" value="NHC14911.1"/>
    <property type="molecule type" value="Genomic_DNA"/>
</dbReference>
<evidence type="ECO:0000256" key="4">
    <source>
        <dbReference type="ARBA" id="ARBA00029447"/>
    </source>
</evidence>
<sequence>MRTFLGPGRALMARLPYAGKLGALTVVLLLPLGFVAAQYLSAQNSQIAFSQKEREGVAYVRPALELLAGAVSARHAAVSGQPVPALAAQVATVDDATDRLGSRLGVSDEWQAARDAITAAQASQEGAGSAYADWTAATQALLALVVATSDGSNLTLDPDLDSYYVMDAVMFRLPLLLDTAGGAVDRAAVARLDGSASELDSARVALAVSSGTLTTTLQAVSTGLQTSVRQTADAGLREIEPQVGTATGAAQGVLDTVTASVGNGRVDTVPVDAAEPATAAVAALSSHLVDDLDRLLETRIDGFVSAKRVVQSATGAALLLVAYLLAGCYLSTVPPLRRTRAALDRIRGGDLTVRVPVDTADEVGAMGSALNEAAESLSETMRAITDNAESVAGAALTLSAASGDLFDASRTAAGETASAAEEVRTVTASADTVAHGTDEIGSAIREIAQGSASATSVAASAVEATRGSSELVAQLGRSSEEIGAVVKLITTVAEQTHLLALNATIEAARAGESGRGFAVVAEEVKQLAQQTAQAAEDIVARISGIQSDARVAVTSIDASADVVVQIADIQQSIAAAVEEQDAAAAQMARNVGDVAGASARIAGSVEAAARSARAVEASAATTRTVAEGLSGNAEQLRSVVGRFTVG</sequence>
<evidence type="ECO:0000259" key="6">
    <source>
        <dbReference type="PROSITE" id="PS50111"/>
    </source>
</evidence>
<dbReference type="PANTHER" id="PTHR32089:SF112">
    <property type="entry name" value="LYSOZYME-LIKE PROTEIN-RELATED"/>
    <property type="match status" value="1"/>
</dbReference>
<dbReference type="Proteomes" id="UP000800981">
    <property type="component" value="Unassembled WGS sequence"/>
</dbReference>
<evidence type="ECO:0000313" key="8">
    <source>
        <dbReference type="EMBL" id="NHC14911.1"/>
    </source>
</evidence>
<evidence type="ECO:0000256" key="1">
    <source>
        <dbReference type="ARBA" id="ARBA00022692"/>
    </source>
</evidence>
<evidence type="ECO:0000256" key="3">
    <source>
        <dbReference type="ARBA" id="ARBA00023224"/>
    </source>
</evidence>
<dbReference type="Gene3D" id="1.10.287.950">
    <property type="entry name" value="Methyl-accepting chemotaxis protein"/>
    <property type="match status" value="1"/>
</dbReference>
<dbReference type="InterPro" id="IPR004089">
    <property type="entry name" value="MCPsignal_dom"/>
</dbReference>
<evidence type="ECO:0000256" key="5">
    <source>
        <dbReference type="PROSITE-ProRule" id="PRU00284"/>
    </source>
</evidence>
<reference evidence="8 9" key="1">
    <citation type="submission" date="2020-03" db="EMBL/GenBank/DDBJ databases">
        <title>Two novel Motilibacter sp.</title>
        <authorList>
            <person name="Liu S."/>
        </authorList>
    </citation>
    <scope>NUCLEOTIDE SEQUENCE [LARGE SCALE GENOMIC DNA]</scope>
    <source>
        <strain evidence="8 9">E257</strain>
    </source>
</reference>
<dbReference type="InterPro" id="IPR003660">
    <property type="entry name" value="HAMP_dom"/>
</dbReference>
<evidence type="ECO:0000313" key="9">
    <source>
        <dbReference type="Proteomes" id="UP000800981"/>
    </source>
</evidence>
<keyword evidence="2" id="KW-0472">Membrane</keyword>
<dbReference type="SMART" id="SM00283">
    <property type="entry name" value="MA"/>
    <property type="match status" value="1"/>
</dbReference>
<feature type="domain" description="HAMP" evidence="7">
    <location>
        <begin position="335"/>
        <end position="382"/>
    </location>
</feature>
<dbReference type="Pfam" id="PF00015">
    <property type="entry name" value="MCPsignal"/>
    <property type="match status" value="1"/>
</dbReference>
<dbReference type="SMART" id="SM00304">
    <property type="entry name" value="HAMP"/>
    <property type="match status" value="1"/>
</dbReference>